<dbReference type="EMBL" id="BAAAZW010000008">
    <property type="protein sequence ID" value="GAA3966184.1"/>
    <property type="molecule type" value="Genomic_DNA"/>
</dbReference>
<comment type="caution">
    <text evidence="1">The sequence shown here is derived from an EMBL/GenBank/DDBJ whole genome shotgun (WGS) entry which is preliminary data.</text>
</comment>
<protein>
    <recommendedName>
        <fullName evidence="3">DUF732 domain-containing protein</fullName>
    </recommendedName>
</protein>
<name>A0ABP7PIM7_9ACTN</name>
<organism evidence="1 2">
    <name type="scientific">Gordonia caeni</name>
    <dbReference type="NCBI Taxonomy" id="1007097"/>
    <lineage>
        <taxon>Bacteria</taxon>
        <taxon>Bacillati</taxon>
        <taxon>Actinomycetota</taxon>
        <taxon>Actinomycetes</taxon>
        <taxon>Mycobacteriales</taxon>
        <taxon>Gordoniaceae</taxon>
        <taxon>Gordonia</taxon>
    </lineage>
</organism>
<evidence type="ECO:0000313" key="2">
    <source>
        <dbReference type="Proteomes" id="UP001418444"/>
    </source>
</evidence>
<keyword evidence="2" id="KW-1185">Reference proteome</keyword>
<sequence length="156" mass="16456">MSYRCATIRVMTHASSTTTIRRRLAIAAVAGVLSVGGAAGVTATGGLGAAHAVPIDQTNGAVTDASSDIEVAHAAYRDLTMKRLSHEKAVAYARGEMTAKQATRSLNKHLHRYCASARLISRALSDRGYNSATIQNYYHRSGCMGAPSITHNAPKA</sequence>
<evidence type="ECO:0000313" key="1">
    <source>
        <dbReference type="EMBL" id="GAA3966184.1"/>
    </source>
</evidence>
<proteinExistence type="predicted"/>
<dbReference type="Proteomes" id="UP001418444">
    <property type="component" value="Unassembled WGS sequence"/>
</dbReference>
<evidence type="ECO:0008006" key="3">
    <source>
        <dbReference type="Google" id="ProtNLM"/>
    </source>
</evidence>
<reference evidence="2" key="1">
    <citation type="journal article" date="2019" name="Int. J. Syst. Evol. Microbiol.">
        <title>The Global Catalogue of Microorganisms (GCM) 10K type strain sequencing project: providing services to taxonomists for standard genome sequencing and annotation.</title>
        <authorList>
            <consortium name="The Broad Institute Genomics Platform"/>
            <consortium name="The Broad Institute Genome Sequencing Center for Infectious Disease"/>
            <person name="Wu L."/>
            <person name="Ma J."/>
        </authorList>
    </citation>
    <scope>NUCLEOTIDE SEQUENCE [LARGE SCALE GENOMIC DNA]</scope>
    <source>
        <strain evidence="2">JCM 16923</strain>
    </source>
</reference>
<gene>
    <name evidence="1" type="ORF">GCM10022231_28830</name>
</gene>
<accession>A0ABP7PIM7</accession>